<dbReference type="SMART" id="SM00347">
    <property type="entry name" value="HTH_MARR"/>
    <property type="match status" value="1"/>
</dbReference>
<dbReference type="PANTHER" id="PTHR33164">
    <property type="entry name" value="TRANSCRIPTIONAL REGULATOR, MARR FAMILY"/>
    <property type="match status" value="1"/>
</dbReference>
<evidence type="ECO:0000256" key="1">
    <source>
        <dbReference type="SAM" id="MobiDB-lite"/>
    </source>
</evidence>
<evidence type="ECO:0000313" key="4">
    <source>
        <dbReference type="Proteomes" id="UP000660265"/>
    </source>
</evidence>
<comment type="caution">
    <text evidence="3">The sequence shown here is derived from an EMBL/GenBank/DDBJ whole genome shotgun (WGS) entry which is preliminary data.</text>
</comment>
<accession>A0ABQ2E639</accession>
<dbReference type="Pfam" id="PF01047">
    <property type="entry name" value="MarR"/>
    <property type="match status" value="1"/>
</dbReference>
<proteinExistence type="predicted"/>
<dbReference type="PRINTS" id="PR00598">
    <property type="entry name" value="HTHMARR"/>
</dbReference>
<dbReference type="PANTHER" id="PTHR33164:SF94">
    <property type="entry name" value="TRANSCRIPTIONAL REGULATORY PROTEIN-RELATED"/>
    <property type="match status" value="1"/>
</dbReference>
<dbReference type="EMBL" id="BMMV01000008">
    <property type="protein sequence ID" value="GGJ97557.1"/>
    <property type="molecule type" value="Genomic_DNA"/>
</dbReference>
<dbReference type="Proteomes" id="UP000660265">
    <property type="component" value="Unassembled WGS sequence"/>
</dbReference>
<dbReference type="Gene3D" id="1.10.10.10">
    <property type="entry name" value="Winged helix-like DNA-binding domain superfamily/Winged helix DNA-binding domain"/>
    <property type="match status" value="1"/>
</dbReference>
<dbReference type="InterPro" id="IPR000835">
    <property type="entry name" value="HTH_MarR-typ"/>
</dbReference>
<dbReference type="InterPro" id="IPR039422">
    <property type="entry name" value="MarR/SlyA-like"/>
</dbReference>
<organism evidence="3 4">
    <name type="scientific">Streptomyces camponoticapitis</name>
    <dbReference type="NCBI Taxonomy" id="1616125"/>
    <lineage>
        <taxon>Bacteria</taxon>
        <taxon>Bacillati</taxon>
        <taxon>Actinomycetota</taxon>
        <taxon>Actinomycetes</taxon>
        <taxon>Kitasatosporales</taxon>
        <taxon>Streptomycetaceae</taxon>
        <taxon>Streptomyces</taxon>
    </lineage>
</organism>
<feature type="domain" description="HTH marR-type" evidence="2">
    <location>
        <begin position="38"/>
        <end position="172"/>
    </location>
</feature>
<evidence type="ECO:0000313" key="3">
    <source>
        <dbReference type="EMBL" id="GGJ97557.1"/>
    </source>
</evidence>
<name>A0ABQ2E639_9ACTN</name>
<dbReference type="SUPFAM" id="SSF46785">
    <property type="entry name" value="Winged helix' DNA-binding domain"/>
    <property type="match status" value="1"/>
</dbReference>
<evidence type="ECO:0000259" key="2">
    <source>
        <dbReference type="PROSITE" id="PS50995"/>
    </source>
</evidence>
<sequence>MPWGWHNPAVREGSAEAPARYKEVMADPPEPQPSEPDVDAVTRAVLIASRLLVAVSVRSLTAVEDRVTLPQFRLLKVLSAHGGANLVSLAERLGVNPSTAMRMVDRLIAAGLAERGVNPGNRRETVLRLTDEGRTLVSDVSAARRREITAIVERLAPEQRTALVEALTAFTEAGGERPMPGDDGEPYPLGWSDTAAPLH</sequence>
<dbReference type="InterPro" id="IPR036390">
    <property type="entry name" value="WH_DNA-bd_sf"/>
</dbReference>
<reference evidence="4" key="1">
    <citation type="journal article" date="2019" name="Int. J. Syst. Evol. Microbiol.">
        <title>The Global Catalogue of Microorganisms (GCM) 10K type strain sequencing project: providing services to taxonomists for standard genome sequencing and annotation.</title>
        <authorList>
            <consortium name="The Broad Institute Genomics Platform"/>
            <consortium name="The Broad Institute Genome Sequencing Center for Infectious Disease"/>
            <person name="Wu L."/>
            <person name="Ma J."/>
        </authorList>
    </citation>
    <scope>NUCLEOTIDE SEQUENCE [LARGE SCALE GENOMIC DNA]</scope>
    <source>
        <strain evidence="4">CGMCC 4.7275</strain>
    </source>
</reference>
<keyword evidence="4" id="KW-1185">Reference proteome</keyword>
<dbReference type="InterPro" id="IPR036388">
    <property type="entry name" value="WH-like_DNA-bd_sf"/>
</dbReference>
<dbReference type="PROSITE" id="PS50995">
    <property type="entry name" value="HTH_MARR_2"/>
    <property type="match status" value="1"/>
</dbReference>
<gene>
    <name evidence="3" type="ORF">GCM10011583_31400</name>
</gene>
<protein>
    <submittedName>
        <fullName evidence="3">Transcriptional regulator</fullName>
    </submittedName>
</protein>
<feature type="region of interest" description="Disordered" evidence="1">
    <location>
        <begin position="1"/>
        <end position="37"/>
    </location>
</feature>
<feature type="region of interest" description="Disordered" evidence="1">
    <location>
        <begin position="171"/>
        <end position="199"/>
    </location>
</feature>